<evidence type="ECO:0000313" key="3">
    <source>
        <dbReference type="Proteomes" id="UP001302349"/>
    </source>
</evidence>
<sequence>MKALVHTRKNQLAHSLFLTIASTITLMLFYIDEGRYSFEGLLSLEFLPAFLFYGTIFFGLQAAPFHLTERILGFSGRLITSFSFFLSLLVAAYWAIS</sequence>
<accession>A0ABZ0ITU0</accession>
<keyword evidence="1" id="KW-1133">Transmembrane helix</keyword>
<keyword evidence="1" id="KW-0472">Membrane</keyword>
<keyword evidence="1" id="KW-0812">Transmembrane</keyword>
<gene>
    <name evidence="2" type="ORF">RT717_04725</name>
</gene>
<dbReference type="Proteomes" id="UP001302349">
    <property type="component" value="Chromosome"/>
</dbReference>
<evidence type="ECO:0000313" key="2">
    <source>
        <dbReference type="EMBL" id="WOK07932.1"/>
    </source>
</evidence>
<proteinExistence type="predicted"/>
<organism evidence="2 3">
    <name type="scientific">Imperialibacter roseus</name>
    <dbReference type="NCBI Taxonomy" id="1324217"/>
    <lineage>
        <taxon>Bacteria</taxon>
        <taxon>Pseudomonadati</taxon>
        <taxon>Bacteroidota</taxon>
        <taxon>Cytophagia</taxon>
        <taxon>Cytophagales</taxon>
        <taxon>Flammeovirgaceae</taxon>
        <taxon>Imperialibacter</taxon>
    </lineage>
</organism>
<feature type="transmembrane region" description="Helical" evidence="1">
    <location>
        <begin position="78"/>
        <end position="96"/>
    </location>
</feature>
<name>A0ABZ0ITU0_9BACT</name>
<evidence type="ECO:0000256" key="1">
    <source>
        <dbReference type="SAM" id="Phobius"/>
    </source>
</evidence>
<feature type="transmembrane region" description="Helical" evidence="1">
    <location>
        <begin position="46"/>
        <end position="66"/>
    </location>
</feature>
<dbReference type="RefSeq" id="WP_317490580.1">
    <property type="nucleotide sequence ID" value="NZ_CP136051.1"/>
</dbReference>
<feature type="transmembrane region" description="Helical" evidence="1">
    <location>
        <begin position="12"/>
        <end position="31"/>
    </location>
</feature>
<reference evidence="2 3" key="1">
    <citation type="journal article" date="2023" name="Microbiol. Resour. Announc.">
        <title>Complete Genome Sequence of Imperialibacter roseus strain P4T.</title>
        <authorList>
            <person name="Tizabi D.R."/>
            <person name="Bachvaroff T."/>
            <person name="Hill R.T."/>
        </authorList>
    </citation>
    <scope>NUCLEOTIDE SEQUENCE [LARGE SCALE GENOMIC DNA]</scope>
    <source>
        <strain evidence="2 3">P4T</strain>
    </source>
</reference>
<keyword evidence="3" id="KW-1185">Reference proteome</keyword>
<protein>
    <submittedName>
        <fullName evidence="2">Uncharacterized protein</fullName>
    </submittedName>
</protein>
<dbReference type="EMBL" id="CP136051">
    <property type="protein sequence ID" value="WOK07932.1"/>
    <property type="molecule type" value="Genomic_DNA"/>
</dbReference>